<accession>A0A9X4IQY8</accession>
<proteinExistence type="predicted"/>
<evidence type="ECO:0000313" key="1">
    <source>
        <dbReference type="EMBL" id="MDE1207686.1"/>
    </source>
</evidence>
<dbReference type="EMBL" id="JAIWJY010000009">
    <property type="protein sequence ID" value="MDE1207686.1"/>
    <property type="molecule type" value="Genomic_DNA"/>
</dbReference>
<dbReference type="Proteomes" id="UP001149303">
    <property type="component" value="Unassembled WGS sequence"/>
</dbReference>
<comment type="caution">
    <text evidence="1">The sequence shown here is derived from an EMBL/GenBank/DDBJ whole genome shotgun (WGS) entry which is preliminary data.</text>
</comment>
<organism evidence="1 2">
    <name type="scientific">Tenacibaculum larymnensis</name>
    <dbReference type="NCBI Taxonomy" id="2878201"/>
    <lineage>
        <taxon>Bacteria</taxon>
        <taxon>Pseudomonadati</taxon>
        <taxon>Bacteroidota</taxon>
        <taxon>Flavobacteriia</taxon>
        <taxon>Flavobacteriales</taxon>
        <taxon>Flavobacteriaceae</taxon>
        <taxon>Tenacibaculum</taxon>
    </lineage>
</organism>
<dbReference type="AlphaFoldDB" id="A0A9X4IQY8"/>
<sequence>MKYNKGCLWLSYAKIIEEDILIEKNRDDFNISKYKKRLSIKLKAFA</sequence>
<keyword evidence="2" id="KW-1185">Reference proteome</keyword>
<reference evidence="1" key="1">
    <citation type="submission" date="2021-09" db="EMBL/GenBank/DDBJ databases">
        <authorList>
            <person name="Smyrli M."/>
        </authorList>
    </citation>
    <scope>NUCLEOTIDE SEQUENCE</scope>
    <source>
        <strain evidence="1">LAR25</strain>
    </source>
</reference>
<name>A0A9X4IQY8_9FLAO</name>
<protein>
    <submittedName>
        <fullName evidence="1">Uncharacterized protein</fullName>
    </submittedName>
</protein>
<gene>
    <name evidence="1" type="ORF">LCI24_12860</name>
</gene>
<dbReference type="RefSeq" id="WP_274640743.1">
    <property type="nucleotide sequence ID" value="NZ_JAIWJY010000009.1"/>
</dbReference>
<evidence type="ECO:0000313" key="2">
    <source>
        <dbReference type="Proteomes" id="UP001149303"/>
    </source>
</evidence>